<dbReference type="AlphaFoldDB" id="A0A3R7LPZ7"/>
<dbReference type="EMBL" id="PXNQ02000005">
    <property type="protein sequence ID" value="RNF34827.1"/>
    <property type="molecule type" value="Genomic_DNA"/>
</dbReference>
<protein>
    <submittedName>
        <fullName evidence="2">DUF302 domain-containing protein</fullName>
    </submittedName>
</protein>
<dbReference type="Gene3D" id="3.30.310.70">
    <property type="entry name" value="TT1751-like domain"/>
    <property type="match status" value="1"/>
</dbReference>
<comment type="caution">
    <text evidence="2">The sequence shown here is derived from an EMBL/GenBank/DDBJ whole genome shotgun (WGS) entry which is preliminary data.</text>
</comment>
<proteinExistence type="predicted"/>
<accession>A0A3R7LPZ7</accession>
<name>A0A3R7LPZ7_9RHOB</name>
<dbReference type="OrthoDB" id="7363179at2"/>
<dbReference type="SUPFAM" id="SSF103247">
    <property type="entry name" value="TT1751-like"/>
    <property type="match status" value="1"/>
</dbReference>
<dbReference type="Proteomes" id="UP000238137">
    <property type="component" value="Unassembled WGS sequence"/>
</dbReference>
<gene>
    <name evidence="2" type="ORF">A7A09_010370</name>
</gene>
<reference evidence="2" key="1">
    <citation type="submission" date="2018-05" db="EMBL/GenBank/DDBJ databases">
        <title>Reclassification of Methylarcula marina and Methylarcula terricola as Paracoccus methylarcula sp.nov., comb.nov. and Paracoccus terricola comb.nov.</title>
        <authorList>
            <person name="Shmareva M.N."/>
            <person name="Doronina N.V."/>
            <person name="Vasilenko O.V."/>
            <person name="Tarlachkov S.V."/>
            <person name="Trotsenko Y.A."/>
        </authorList>
    </citation>
    <scope>NUCLEOTIDE SEQUENCE [LARGE SCALE GENOMIC DNA]</scope>
    <source>
        <strain evidence="2">VKM B-2159</strain>
    </source>
</reference>
<feature type="chain" id="PRO_5018617081" evidence="1">
    <location>
        <begin position="21"/>
        <end position="152"/>
    </location>
</feature>
<dbReference type="RefSeq" id="WP_106691358.1">
    <property type="nucleotide sequence ID" value="NZ_PXNQ02000005.1"/>
</dbReference>
<evidence type="ECO:0000256" key="1">
    <source>
        <dbReference type="SAM" id="SignalP"/>
    </source>
</evidence>
<evidence type="ECO:0000313" key="3">
    <source>
        <dbReference type="Proteomes" id="UP000238137"/>
    </source>
</evidence>
<feature type="signal peptide" evidence="1">
    <location>
        <begin position="1"/>
        <end position="20"/>
    </location>
</feature>
<organism evidence="2 3">
    <name type="scientific">Paracoccus methylarcula</name>
    <dbReference type="NCBI Taxonomy" id="72022"/>
    <lineage>
        <taxon>Bacteria</taxon>
        <taxon>Pseudomonadati</taxon>
        <taxon>Pseudomonadota</taxon>
        <taxon>Alphaproteobacteria</taxon>
        <taxon>Rhodobacterales</taxon>
        <taxon>Paracoccaceae</taxon>
        <taxon>Paracoccus</taxon>
    </lineage>
</organism>
<keyword evidence="3" id="KW-1185">Reference proteome</keyword>
<keyword evidence="1" id="KW-0732">Signal</keyword>
<dbReference type="InterPro" id="IPR035923">
    <property type="entry name" value="TT1751-like_sf"/>
</dbReference>
<sequence length="152" mass="16351">MRITIALLFVWAGLGVTANADDIPVIPPVTHEVEAEFDDIAFGVENAIINAGLVIETRSHVGEMLARTKEDVGGKKDIYTHAEIFTFCSATVSRQVMEADPMNIQSCPYSIFLFETPDAPGRITVGHPSYGGSMAPAQDLLDGILADALMLD</sequence>
<evidence type="ECO:0000313" key="2">
    <source>
        <dbReference type="EMBL" id="RNF34827.1"/>
    </source>
</evidence>